<dbReference type="Proteomes" id="UP000257109">
    <property type="component" value="Unassembled WGS sequence"/>
</dbReference>
<feature type="region of interest" description="Disordered" evidence="1">
    <location>
        <begin position="1"/>
        <end position="39"/>
    </location>
</feature>
<accession>A0A371EDD8</accession>
<evidence type="ECO:0000313" key="2">
    <source>
        <dbReference type="EMBL" id="RDX64029.1"/>
    </source>
</evidence>
<keyword evidence="3" id="KW-1185">Reference proteome</keyword>
<organism evidence="2 3">
    <name type="scientific">Mucuna pruriens</name>
    <name type="common">Velvet bean</name>
    <name type="synonym">Dolichos pruriens</name>
    <dbReference type="NCBI Taxonomy" id="157652"/>
    <lineage>
        <taxon>Eukaryota</taxon>
        <taxon>Viridiplantae</taxon>
        <taxon>Streptophyta</taxon>
        <taxon>Embryophyta</taxon>
        <taxon>Tracheophyta</taxon>
        <taxon>Spermatophyta</taxon>
        <taxon>Magnoliopsida</taxon>
        <taxon>eudicotyledons</taxon>
        <taxon>Gunneridae</taxon>
        <taxon>Pentapetalae</taxon>
        <taxon>rosids</taxon>
        <taxon>fabids</taxon>
        <taxon>Fabales</taxon>
        <taxon>Fabaceae</taxon>
        <taxon>Papilionoideae</taxon>
        <taxon>50 kb inversion clade</taxon>
        <taxon>NPAAA clade</taxon>
        <taxon>indigoferoid/millettioid clade</taxon>
        <taxon>Phaseoleae</taxon>
        <taxon>Mucuna</taxon>
    </lineage>
</organism>
<name>A0A371EDD8_MUCPR</name>
<reference evidence="2" key="1">
    <citation type="submission" date="2018-05" db="EMBL/GenBank/DDBJ databases">
        <title>Draft genome of Mucuna pruriens seed.</title>
        <authorList>
            <person name="Nnadi N.E."/>
            <person name="Vos R."/>
            <person name="Hasami M.H."/>
            <person name="Devisetty U.K."/>
            <person name="Aguiy J.C."/>
        </authorList>
    </citation>
    <scope>NUCLEOTIDE SEQUENCE [LARGE SCALE GENOMIC DNA]</scope>
    <source>
        <strain evidence="2">JCA_2017</strain>
    </source>
</reference>
<evidence type="ECO:0000256" key="1">
    <source>
        <dbReference type="SAM" id="MobiDB-lite"/>
    </source>
</evidence>
<gene>
    <name evidence="2" type="ORF">CR513_57457</name>
</gene>
<comment type="caution">
    <text evidence="2">The sequence shown here is derived from an EMBL/GenBank/DDBJ whole genome shotgun (WGS) entry which is preliminary data.</text>
</comment>
<dbReference type="OrthoDB" id="1937476at2759"/>
<protein>
    <submittedName>
        <fullName evidence="2">Uncharacterized protein</fullName>
    </submittedName>
</protein>
<dbReference type="AlphaFoldDB" id="A0A371EDD8"/>
<dbReference type="EMBL" id="QJKJ01014582">
    <property type="protein sequence ID" value="RDX64029.1"/>
    <property type="molecule type" value="Genomic_DNA"/>
</dbReference>
<sequence>MAQPEGNPNKERLRDKSRQRAQSTPSHKGTIATISGGGTTTKMTAFERKRCARSTKAVQAGTIHPQDLVISFSDTNYEDMLPQQDDPMVISVVATKYKVERVLIDQGYLVEVRASKSSLKECSGVLIGFAGEHVEIRETINLRTFGMGSNAKAIMVKCTARSIWEESMSGRTNDQAHFHFLDLDPHQNQED</sequence>
<feature type="compositionally biased region" description="Basic and acidic residues" evidence="1">
    <location>
        <begin position="8"/>
        <end position="18"/>
    </location>
</feature>
<proteinExistence type="predicted"/>
<feature type="non-terminal residue" evidence="2">
    <location>
        <position position="1"/>
    </location>
</feature>
<evidence type="ECO:0000313" key="3">
    <source>
        <dbReference type="Proteomes" id="UP000257109"/>
    </source>
</evidence>